<dbReference type="PANTHER" id="PTHR34229:SF1">
    <property type="entry name" value="METAL TRANSPORT PROTEIN HI_1621-RELATED"/>
    <property type="match status" value="1"/>
</dbReference>
<dbReference type="InterPro" id="IPR025937">
    <property type="entry name" value="PDGLE_dom"/>
</dbReference>
<keyword evidence="5 7" id="KW-1133">Transmembrane helix</keyword>
<organism evidence="9 10">
    <name type="scientific">Fusibacter paucivorans</name>
    <dbReference type="NCBI Taxonomy" id="76009"/>
    <lineage>
        <taxon>Bacteria</taxon>
        <taxon>Bacillati</taxon>
        <taxon>Bacillota</taxon>
        <taxon>Clostridia</taxon>
        <taxon>Eubacteriales</taxon>
        <taxon>Eubacteriales Family XII. Incertae Sedis</taxon>
        <taxon>Fusibacter</taxon>
    </lineage>
</organism>
<feature type="transmembrane region" description="Helical" evidence="7">
    <location>
        <begin position="104"/>
        <end position="125"/>
    </location>
</feature>
<gene>
    <name evidence="9" type="ORF">KHM83_07835</name>
</gene>
<evidence type="ECO:0000256" key="4">
    <source>
        <dbReference type="ARBA" id="ARBA00022692"/>
    </source>
</evidence>
<protein>
    <submittedName>
        <fullName evidence="9">Energy-coupling factor ABC transporter permease</fullName>
    </submittedName>
</protein>
<dbReference type="InterPro" id="IPR002751">
    <property type="entry name" value="CbiM/NikMN"/>
</dbReference>
<dbReference type="Pfam" id="PF13190">
    <property type="entry name" value="PDGLE"/>
    <property type="match status" value="1"/>
</dbReference>
<feature type="transmembrane region" description="Helical" evidence="7">
    <location>
        <begin position="40"/>
        <end position="60"/>
    </location>
</feature>
<dbReference type="Proteomes" id="UP000746471">
    <property type="component" value="Unassembled WGS sequence"/>
</dbReference>
<dbReference type="Gene3D" id="1.10.1760.20">
    <property type="match status" value="1"/>
</dbReference>
<reference evidence="9 10" key="1">
    <citation type="submission" date="2021-05" db="EMBL/GenBank/DDBJ databases">
        <title>Fusibacter ferrireducens sp. nov., an anaerobic, sulfur- and Fe-reducing bacterium isolated from the mangrove sediment.</title>
        <authorList>
            <person name="Qiu D."/>
        </authorList>
    </citation>
    <scope>NUCLEOTIDE SEQUENCE [LARGE SCALE GENOMIC DNA]</scope>
    <source>
        <strain evidence="9 10">DSM 12116</strain>
    </source>
</reference>
<evidence type="ECO:0000259" key="8">
    <source>
        <dbReference type="Pfam" id="PF13190"/>
    </source>
</evidence>
<keyword evidence="3" id="KW-1003">Cell membrane</keyword>
<keyword evidence="2" id="KW-0813">Transport</keyword>
<dbReference type="RefSeq" id="WP_213236441.1">
    <property type="nucleotide sequence ID" value="NZ_JAHBCL010000011.1"/>
</dbReference>
<keyword evidence="4 7" id="KW-0812">Transmembrane</keyword>
<name>A0ABS5PN25_9FIRM</name>
<dbReference type="EMBL" id="JAHBCL010000011">
    <property type="protein sequence ID" value="MBS7526583.1"/>
    <property type="molecule type" value="Genomic_DNA"/>
</dbReference>
<evidence type="ECO:0000256" key="2">
    <source>
        <dbReference type="ARBA" id="ARBA00022448"/>
    </source>
</evidence>
<feature type="transmembrane region" description="Helical" evidence="7">
    <location>
        <begin position="137"/>
        <end position="156"/>
    </location>
</feature>
<keyword evidence="10" id="KW-1185">Reference proteome</keyword>
<evidence type="ECO:0000256" key="6">
    <source>
        <dbReference type="ARBA" id="ARBA00023136"/>
    </source>
</evidence>
<accession>A0ABS5PN25</accession>
<dbReference type="Pfam" id="PF01891">
    <property type="entry name" value="CbiM"/>
    <property type="match status" value="1"/>
</dbReference>
<evidence type="ECO:0000256" key="3">
    <source>
        <dbReference type="ARBA" id="ARBA00022475"/>
    </source>
</evidence>
<dbReference type="PANTHER" id="PTHR34229">
    <property type="entry name" value="METAL TRANSPORT PROTEIN HI_1621-RELATED"/>
    <property type="match status" value="1"/>
</dbReference>
<comment type="caution">
    <text evidence="9">The sequence shown here is derived from an EMBL/GenBank/DDBJ whole genome shotgun (WGS) entry which is preliminary data.</text>
</comment>
<feature type="domain" description="PDGLE" evidence="8">
    <location>
        <begin position="220"/>
        <end position="312"/>
    </location>
</feature>
<evidence type="ECO:0000313" key="9">
    <source>
        <dbReference type="EMBL" id="MBS7526583.1"/>
    </source>
</evidence>
<comment type="subcellular location">
    <subcellularLocation>
        <location evidence="1">Cell membrane</location>
        <topology evidence="1">Multi-pass membrane protein</topology>
    </subcellularLocation>
</comment>
<feature type="transmembrane region" description="Helical" evidence="7">
    <location>
        <begin position="221"/>
        <end position="240"/>
    </location>
</feature>
<feature type="transmembrane region" description="Helical" evidence="7">
    <location>
        <begin position="72"/>
        <end position="98"/>
    </location>
</feature>
<evidence type="ECO:0000256" key="1">
    <source>
        <dbReference type="ARBA" id="ARBA00004651"/>
    </source>
</evidence>
<sequence length="320" mass="33300">MHISDALISPAVGAAFWGVSLAAAAYAVKKVDLQTNSEKLPLAGVMGAFTFAAQMINFTIPGTGASGHLGGGLLLAILLGPHLGYLTMMSLLLIQALFFGDGGLIAYGANVFNMGILTCYVIYPLVYKVLKNRMGKLAIVFSAVAGLGLGAFAVAVETSLSGVVALPFTLFAGVMVPIHLVIGLVEGGITLAVVNYLRRFIPEKLAQMETDAETAFAPRKAMVSIGGLAAAIAGGLAYYASANPDGLEWSVLKVAKTIPEKAIHPAGEAIQNVMSIFSDYQMAGMENARISVGLAGLIGSVLTLLLVMLVVKSAERLKQR</sequence>
<evidence type="ECO:0000256" key="7">
    <source>
        <dbReference type="SAM" id="Phobius"/>
    </source>
</evidence>
<keyword evidence="6 7" id="KW-0472">Membrane</keyword>
<evidence type="ECO:0000313" key="10">
    <source>
        <dbReference type="Proteomes" id="UP000746471"/>
    </source>
</evidence>
<feature type="transmembrane region" description="Helical" evidence="7">
    <location>
        <begin position="290"/>
        <end position="311"/>
    </location>
</feature>
<evidence type="ECO:0000256" key="5">
    <source>
        <dbReference type="ARBA" id="ARBA00022989"/>
    </source>
</evidence>
<proteinExistence type="predicted"/>
<feature type="transmembrane region" description="Helical" evidence="7">
    <location>
        <begin position="168"/>
        <end position="197"/>
    </location>
</feature>